<proteinExistence type="predicted"/>
<dbReference type="InterPro" id="IPR011112">
    <property type="entry name" value="Rho-like_N"/>
</dbReference>
<name>U5W237_9ACTN</name>
<dbReference type="Pfam" id="PF06150">
    <property type="entry name" value="ChaB"/>
    <property type="match status" value="1"/>
</dbReference>
<dbReference type="Proteomes" id="UP000017746">
    <property type="component" value="Chromosome"/>
</dbReference>
<gene>
    <name evidence="3" type="ORF">AFR_24590</name>
</gene>
<dbReference type="PATRIC" id="fig|1246995.3.peg.4982"/>
<accession>U5W237</accession>
<dbReference type="eggNOG" id="COG4572">
    <property type="taxonomic scope" value="Bacteria"/>
</dbReference>
<evidence type="ECO:0000313" key="3">
    <source>
        <dbReference type="EMBL" id="AGZ43184.1"/>
    </source>
</evidence>
<feature type="region of interest" description="Disordered" evidence="1">
    <location>
        <begin position="53"/>
        <end position="92"/>
    </location>
</feature>
<reference evidence="3 4" key="1">
    <citation type="journal article" date="2014" name="J. Biotechnol.">
        <title>Complete genome sequence of the actinobacterium Actinoplanes friuliensis HAG 010964, producer of the lipopeptide antibiotic friulimycin.</title>
        <authorList>
            <person name="Ruckert C."/>
            <person name="Szczepanowski R."/>
            <person name="Albersmeier A."/>
            <person name="Goesmann A."/>
            <person name="Fischer N."/>
            <person name="Steinkamper A."/>
            <person name="Puhler A."/>
            <person name="Biener R."/>
            <person name="Schwartz D."/>
            <person name="Kalinowski J."/>
        </authorList>
    </citation>
    <scope>NUCLEOTIDE SEQUENCE [LARGE SCALE GENOMIC DNA]</scope>
    <source>
        <strain evidence="3 4">DSM 7358</strain>
    </source>
</reference>
<dbReference type="HOGENOM" id="CLU_129869_0_0_11"/>
<dbReference type="OrthoDB" id="3731224at2"/>
<dbReference type="GO" id="GO:0006353">
    <property type="term" value="P:DNA-templated transcription termination"/>
    <property type="evidence" value="ECO:0007669"/>
    <property type="project" value="InterPro"/>
</dbReference>
<dbReference type="KEGG" id="afs:AFR_24590"/>
<feature type="domain" description="Rho termination factor-like N-terminal" evidence="2">
    <location>
        <begin position="94"/>
        <end position="122"/>
    </location>
</feature>
<protein>
    <recommendedName>
        <fullName evidence="2">Rho termination factor-like N-terminal domain-containing protein</fullName>
    </recommendedName>
</protein>
<feature type="region of interest" description="Disordered" evidence="1">
    <location>
        <begin position="1"/>
        <end position="37"/>
    </location>
</feature>
<dbReference type="AlphaFoldDB" id="U5W237"/>
<evidence type="ECO:0000256" key="1">
    <source>
        <dbReference type="SAM" id="MobiDB-lite"/>
    </source>
</evidence>
<dbReference type="STRING" id="1246995.AFR_24590"/>
<evidence type="ECO:0000313" key="4">
    <source>
        <dbReference type="Proteomes" id="UP000017746"/>
    </source>
</evidence>
<dbReference type="SUPFAM" id="SSF140376">
    <property type="entry name" value="ChaB-like"/>
    <property type="match status" value="1"/>
</dbReference>
<evidence type="ECO:0000259" key="2">
    <source>
        <dbReference type="Pfam" id="PF07498"/>
    </source>
</evidence>
<dbReference type="Pfam" id="PF07498">
    <property type="entry name" value="Rho_N"/>
    <property type="match status" value="1"/>
</dbReference>
<feature type="compositionally biased region" description="Basic and acidic residues" evidence="1">
    <location>
        <begin position="17"/>
        <end position="37"/>
    </location>
</feature>
<sequence>MPTREKLPGTLKRSPKKAQDTYVKAHDSAVKEYGEGERAHRTALSAVKHSFEKVGDHWEKKSKKGPSDAKAAGGRGTPKKTAGGVDANASKDHLLSVAKKLDISGRTKMKKSELVSAIQKANGKATRKATKK</sequence>
<keyword evidence="4" id="KW-1185">Reference proteome</keyword>
<dbReference type="InterPro" id="IPR037205">
    <property type="entry name" value="ChaB_sf"/>
</dbReference>
<dbReference type="Gene3D" id="1.10.1740.70">
    <property type="entry name" value="ChaB"/>
    <property type="match status" value="1"/>
</dbReference>
<dbReference type="RefSeq" id="WP_023363774.1">
    <property type="nucleotide sequence ID" value="NC_022657.1"/>
</dbReference>
<dbReference type="InterPro" id="IPR009317">
    <property type="entry name" value="ChaB"/>
</dbReference>
<organism evidence="3 4">
    <name type="scientific">Actinoplanes friuliensis DSM 7358</name>
    <dbReference type="NCBI Taxonomy" id="1246995"/>
    <lineage>
        <taxon>Bacteria</taxon>
        <taxon>Bacillati</taxon>
        <taxon>Actinomycetota</taxon>
        <taxon>Actinomycetes</taxon>
        <taxon>Micromonosporales</taxon>
        <taxon>Micromonosporaceae</taxon>
        <taxon>Actinoplanes</taxon>
    </lineage>
</organism>
<dbReference type="EMBL" id="CP006272">
    <property type="protein sequence ID" value="AGZ43184.1"/>
    <property type="molecule type" value="Genomic_DNA"/>
</dbReference>